<feature type="signal peptide" evidence="1">
    <location>
        <begin position="1"/>
        <end position="20"/>
    </location>
</feature>
<keyword evidence="3" id="KW-1185">Reference proteome</keyword>
<evidence type="ECO:0000313" key="3">
    <source>
        <dbReference type="Proteomes" id="UP001206692"/>
    </source>
</evidence>
<feature type="chain" id="PRO_5046939720" evidence="1">
    <location>
        <begin position="21"/>
        <end position="254"/>
    </location>
</feature>
<accession>A0ABT1SUL7</accession>
<dbReference type="Proteomes" id="UP001206692">
    <property type="component" value="Unassembled WGS sequence"/>
</dbReference>
<gene>
    <name evidence="2" type="ORF">NE675_10795</name>
</gene>
<proteinExistence type="predicted"/>
<comment type="caution">
    <text evidence="2">The sequence shown here is derived from an EMBL/GenBank/DDBJ whole genome shotgun (WGS) entry which is preliminary data.</text>
</comment>
<evidence type="ECO:0000313" key="2">
    <source>
        <dbReference type="EMBL" id="MCQ5343504.1"/>
    </source>
</evidence>
<reference evidence="2 3" key="1">
    <citation type="submission" date="2022-06" db="EMBL/GenBank/DDBJ databases">
        <title>Isolation of gut microbiota from human fecal samples.</title>
        <authorList>
            <person name="Pamer E.G."/>
            <person name="Barat B."/>
            <person name="Waligurski E."/>
            <person name="Medina S."/>
            <person name="Paddock L."/>
            <person name="Mostad J."/>
        </authorList>
    </citation>
    <scope>NUCLEOTIDE SEQUENCE [LARGE SCALE GENOMIC DNA]</scope>
    <source>
        <strain evidence="2 3">DFI.1.1</strain>
    </source>
</reference>
<evidence type="ECO:0000256" key="1">
    <source>
        <dbReference type="SAM" id="SignalP"/>
    </source>
</evidence>
<dbReference type="EMBL" id="JANGEW010000026">
    <property type="protein sequence ID" value="MCQ5343504.1"/>
    <property type="molecule type" value="Genomic_DNA"/>
</dbReference>
<sequence>MNWKKVLCSGLFTGLLTATAMTGFALDLTKEADMISRNPSNVYTMYLGMSDQEFKKNFSGVTGWNYNNSTQTKMWKLPSILEGYDNGQIGIVHTYGRSEKHDTVPYVMKREALTADFKKGRPLGSYSVILKMTVKSNDVKKLKPDDTAAILKEGLDDFKLAADNMTKTLGKGPTGSQYLDGQVNGSEFAKTIIYSWSTGDRSGYSLSISYKLPQPIDRSRPRPVDYSEHPEFDPEDVVITELLMQHHDWNIEDK</sequence>
<keyword evidence="1" id="KW-0732">Signal</keyword>
<dbReference type="RefSeq" id="WP_062412009.1">
    <property type="nucleotide sequence ID" value="NZ_JAJCIO010000006.1"/>
</dbReference>
<protein>
    <submittedName>
        <fullName evidence="2">Uncharacterized protein</fullName>
    </submittedName>
</protein>
<organism evidence="2 3">
    <name type="scientific">Megasphaera massiliensis</name>
    <dbReference type="NCBI Taxonomy" id="1232428"/>
    <lineage>
        <taxon>Bacteria</taxon>
        <taxon>Bacillati</taxon>
        <taxon>Bacillota</taxon>
        <taxon>Negativicutes</taxon>
        <taxon>Veillonellales</taxon>
        <taxon>Veillonellaceae</taxon>
        <taxon>Megasphaera</taxon>
    </lineage>
</organism>
<name>A0ABT1SUL7_9FIRM</name>